<keyword evidence="2" id="KW-1185">Reference proteome</keyword>
<evidence type="ECO:0000313" key="2">
    <source>
        <dbReference type="Proteomes" id="UP000198824"/>
    </source>
</evidence>
<dbReference type="SUPFAM" id="SSF48452">
    <property type="entry name" value="TPR-like"/>
    <property type="match status" value="1"/>
</dbReference>
<evidence type="ECO:0000313" key="1">
    <source>
        <dbReference type="EMBL" id="SFR79846.1"/>
    </source>
</evidence>
<organism evidence="1 2">
    <name type="scientific">Sphingomonas jatrophae</name>
    <dbReference type="NCBI Taxonomy" id="1166337"/>
    <lineage>
        <taxon>Bacteria</taxon>
        <taxon>Pseudomonadati</taxon>
        <taxon>Pseudomonadota</taxon>
        <taxon>Alphaproteobacteria</taxon>
        <taxon>Sphingomonadales</taxon>
        <taxon>Sphingomonadaceae</taxon>
        <taxon>Sphingomonas</taxon>
    </lineage>
</organism>
<gene>
    <name evidence="1" type="ORF">SAMN05192580_0475</name>
</gene>
<dbReference type="Proteomes" id="UP000198824">
    <property type="component" value="Unassembled WGS sequence"/>
</dbReference>
<proteinExistence type="predicted"/>
<dbReference type="InterPro" id="IPR011990">
    <property type="entry name" value="TPR-like_helical_dom_sf"/>
</dbReference>
<dbReference type="EMBL" id="FOZG01000001">
    <property type="protein sequence ID" value="SFR79846.1"/>
    <property type="molecule type" value="Genomic_DNA"/>
</dbReference>
<reference evidence="1 2" key="1">
    <citation type="submission" date="2016-10" db="EMBL/GenBank/DDBJ databases">
        <authorList>
            <person name="de Groot N.N."/>
        </authorList>
    </citation>
    <scope>NUCLEOTIDE SEQUENCE [LARGE SCALE GENOMIC DNA]</scope>
    <source>
        <strain evidence="1 2">S5-249</strain>
    </source>
</reference>
<dbReference type="Gene3D" id="1.25.40.10">
    <property type="entry name" value="Tetratricopeptide repeat domain"/>
    <property type="match status" value="1"/>
</dbReference>
<dbReference type="STRING" id="1166337.SAMN05192580_0475"/>
<protein>
    <submittedName>
        <fullName evidence="1">Uncharacterized protein</fullName>
    </submittedName>
</protein>
<sequence length="643" mass="69956">MVQDIAKAAGLDKAEKTVEALTDFLTGIDAEPEPYVKLAEAATANRRALIVEYLQFVADLGNPLCIVIDEYELLETSAREFLRVLMRRKPESCRLLILVNSEREPPSDWRGAMVPAIKAANGDVHSIPELGRDEIARWHEDVIGRAADASTVDDLIQRSRGGRPAYLAELLYAVLSGRGAPRVPDFDELQAARRRSLTPAAHLLGDLMSLLPGDVAVPRTFLEAVADVASIDSRSAIDELYGASLIRHVGHRTRFVHSSYAISWLSGIGVRRRDELKEVWYKAFEHAGFTSGELTGGLLSLVAPRLVERQSGENIAKLATSLAEHGAQDDSLLLLTTSWRAAPGAETLSSGVIEHALQAARLQLDLGRYAAVHEPLRAVELQASAGTPLRNAADLLRMKLALRLNRYGLVWSLSDKLIRQAPSAADVQLERELILNTALRDVMDEDGVRASTERLRTLLAHADEAGQAAIYRSLARSLAKTGDVAEAVRLASEGLEMANAQGDARSIGNAHLALGEALRHARDEHTALAHYHQAIDFGSATGNRDSELWSWLGEASAHLQSGDIAQAETSLRVARSLVEDPTFEHPLETAHVALIGALADVLSGNVVDDDAVLGRYRRLGIGWPESYLRETRDKGSLPHALPI</sequence>
<accession>A0A1I6JLI6</accession>
<name>A0A1I6JLI6_9SPHN</name>
<dbReference type="AlphaFoldDB" id="A0A1I6JLI6"/>